<organism evidence="1 2">
    <name type="scientific">Liquorilactobacillus mali KCTC 3596 = DSM 20444</name>
    <dbReference type="NCBI Taxonomy" id="1046596"/>
    <lineage>
        <taxon>Bacteria</taxon>
        <taxon>Bacillati</taxon>
        <taxon>Bacillota</taxon>
        <taxon>Bacilli</taxon>
        <taxon>Lactobacillales</taxon>
        <taxon>Lactobacillaceae</taxon>
        <taxon>Liquorilactobacillus</taxon>
    </lineage>
</organism>
<keyword evidence="2" id="KW-1185">Reference proteome</keyword>
<evidence type="ECO:0000313" key="2">
    <source>
        <dbReference type="Proteomes" id="UP000050898"/>
    </source>
</evidence>
<sequence>MSQKRARKWYDQLKDTKVRMRNDGHEMWIENNTLVTRNIDNGIISKYDKYGFVIATEII</sequence>
<evidence type="ECO:0000313" key="1">
    <source>
        <dbReference type="EMBL" id="KRN10760.1"/>
    </source>
</evidence>
<name>A0A0R2E377_9LACO</name>
<gene>
    <name evidence="1" type="ORF">FD00_GL002001</name>
</gene>
<dbReference type="Proteomes" id="UP000050898">
    <property type="component" value="Unassembled WGS sequence"/>
</dbReference>
<reference evidence="1 2" key="1">
    <citation type="journal article" date="2015" name="Genome Announc.">
        <title>Expanding the biotechnology potential of lactobacilli through comparative genomics of 213 strains and associated genera.</title>
        <authorList>
            <person name="Sun Z."/>
            <person name="Harris H.M."/>
            <person name="McCann A."/>
            <person name="Guo C."/>
            <person name="Argimon S."/>
            <person name="Zhang W."/>
            <person name="Yang X."/>
            <person name="Jeffery I.B."/>
            <person name="Cooney J.C."/>
            <person name="Kagawa T.F."/>
            <person name="Liu W."/>
            <person name="Song Y."/>
            <person name="Salvetti E."/>
            <person name="Wrobel A."/>
            <person name="Rasinkangas P."/>
            <person name="Parkhill J."/>
            <person name="Rea M.C."/>
            <person name="O'Sullivan O."/>
            <person name="Ritari J."/>
            <person name="Douillard F.P."/>
            <person name="Paul Ross R."/>
            <person name="Yang R."/>
            <person name="Briner A.E."/>
            <person name="Felis G.E."/>
            <person name="de Vos W.M."/>
            <person name="Barrangou R."/>
            <person name="Klaenhammer T.R."/>
            <person name="Caufield P.W."/>
            <person name="Cui Y."/>
            <person name="Zhang H."/>
            <person name="O'Toole P.W."/>
        </authorList>
    </citation>
    <scope>NUCLEOTIDE SEQUENCE [LARGE SCALE GENOMIC DNA]</scope>
    <source>
        <strain evidence="1 2">DSM 20444</strain>
    </source>
</reference>
<protein>
    <submittedName>
        <fullName evidence="1">Uncharacterized protein</fullName>
    </submittedName>
</protein>
<dbReference type="AlphaFoldDB" id="A0A0R2E377"/>
<proteinExistence type="predicted"/>
<dbReference type="EMBL" id="AYYH01000006">
    <property type="protein sequence ID" value="KRN10760.1"/>
    <property type="molecule type" value="Genomic_DNA"/>
</dbReference>
<dbReference type="PATRIC" id="fig|1046596.6.peg.2099"/>
<dbReference type="RefSeq" id="WP_029327441.1">
    <property type="nucleotide sequence ID" value="NZ_AYYH01000006.1"/>
</dbReference>
<accession>A0A0R2E377</accession>
<comment type="caution">
    <text evidence="1">The sequence shown here is derived from an EMBL/GenBank/DDBJ whole genome shotgun (WGS) entry which is preliminary data.</text>
</comment>